<evidence type="ECO:0000256" key="3">
    <source>
        <dbReference type="ARBA" id="ARBA00022989"/>
    </source>
</evidence>
<evidence type="ECO:0000256" key="1">
    <source>
        <dbReference type="ARBA" id="ARBA00004370"/>
    </source>
</evidence>
<evidence type="ECO:0000313" key="8">
    <source>
        <dbReference type="EMBL" id="KAL2345336.1"/>
    </source>
</evidence>
<proteinExistence type="predicted"/>
<feature type="domain" description="GTD-binding" evidence="7">
    <location>
        <begin position="60"/>
        <end position="158"/>
    </location>
</feature>
<comment type="caution">
    <text evidence="8">The sequence shown here is derived from an EMBL/GenBank/DDBJ whole genome shotgun (WGS) entry which is preliminary data.</text>
</comment>
<keyword evidence="2 6" id="KW-0812">Transmembrane</keyword>
<evidence type="ECO:0000256" key="2">
    <source>
        <dbReference type="ARBA" id="ARBA00022692"/>
    </source>
</evidence>
<protein>
    <recommendedName>
        <fullName evidence="7">GTD-binding domain-containing protein</fullName>
    </recommendedName>
</protein>
<feature type="transmembrane region" description="Helical" evidence="6">
    <location>
        <begin position="410"/>
        <end position="429"/>
    </location>
</feature>
<dbReference type="EMBL" id="JBGMDY010000002">
    <property type="protein sequence ID" value="KAL2345336.1"/>
    <property type="molecule type" value="Genomic_DNA"/>
</dbReference>
<dbReference type="PANTHER" id="PTHR31422:SF0">
    <property type="entry name" value="MYOSIN-BINDING PROTEIN 7"/>
    <property type="match status" value="1"/>
</dbReference>
<keyword evidence="9" id="KW-1185">Reference proteome</keyword>
<evidence type="ECO:0000256" key="5">
    <source>
        <dbReference type="SAM" id="Coils"/>
    </source>
</evidence>
<evidence type="ECO:0000256" key="4">
    <source>
        <dbReference type="ARBA" id="ARBA00023136"/>
    </source>
</evidence>
<dbReference type="InterPro" id="IPR007656">
    <property type="entry name" value="GTD-bd"/>
</dbReference>
<comment type="subcellular location">
    <subcellularLocation>
        <location evidence="1">Membrane</location>
    </subcellularLocation>
</comment>
<accession>A0ABD1NB42</accession>
<dbReference type="GO" id="GO:0016020">
    <property type="term" value="C:membrane"/>
    <property type="evidence" value="ECO:0007669"/>
    <property type="project" value="UniProtKB-SubCell"/>
</dbReference>
<dbReference type="GO" id="GO:0080115">
    <property type="term" value="F:myosin XI tail binding"/>
    <property type="evidence" value="ECO:0007669"/>
    <property type="project" value="UniProtKB-ARBA"/>
</dbReference>
<dbReference type="Pfam" id="PF04576">
    <property type="entry name" value="Zein-binding"/>
    <property type="match status" value="1"/>
</dbReference>
<sequence>MDLESSDDSVKCCKHCVCGCIDCSMAAQSSGNWPRSVKRKHKECEEETQHSGVARVEIGNECDALREAVSTQQKSIQDLYEELEEERNAASTAANETMSMILRLQREKADLQMEARQFRRFVEERASHDQHELLALEDMLYQREQAIHSLSCEVQAYKHRLMSFGLTESEAEGDPYEFPPYYEYPPLRCNAMHASMDADNDEIDIDKYAFGETPRDRLRNLESRISQMERSPTYSQMDGELSGKNILEKVIVGHSPRWAKHSRKVSCDSSSFFPEYVMDSPKLSGSFRKTDCFSQSEDVSSLKKVDNASEAGDDMIDEVYTVDSEFKGGVDAFDDYVTTPREFINHADFEDPYVKKLCMRLQALEADRESMRQSIISMRTDKAQLVLLKEIAQQLCKEMSQQKKMTARSFIGSLPFLTVFKWVASIVFWRKTAREIKYLFGPPSDSVGLLMLLDKGPHVRSWRYFQCTQVGD</sequence>
<feature type="coiled-coil region" evidence="5">
    <location>
        <begin position="62"/>
        <end position="114"/>
    </location>
</feature>
<dbReference type="Proteomes" id="UP001603857">
    <property type="component" value="Unassembled WGS sequence"/>
</dbReference>
<dbReference type="PANTHER" id="PTHR31422">
    <property type="entry name" value="BNAANNG28530D PROTEIN"/>
    <property type="match status" value="1"/>
</dbReference>
<keyword evidence="4 6" id="KW-0472">Membrane</keyword>
<evidence type="ECO:0000313" key="9">
    <source>
        <dbReference type="Proteomes" id="UP001603857"/>
    </source>
</evidence>
<keyword evidence="3 6" id="KW-1133">Transmembrane helix</keyword>
<organism evidence="8 9">
    <name type="scientific">Flemingia macrophylla</name>
    <dbReference type="NCBI Taxonomy" id="520843"/>
    <lineage>
        <taxon>Eukaryota</taxon>
        <taxon>Viridiplantae</taxon>
        <taxon>Streptophyta</taxon>
        <taxon>Embryophyta</taxon>
        <taxon>Tracheophyta</taxon>
        <taxon>Spermatophyta</taxon>
        <taxon>Magnoliopsida</taxon>
        <taxon>eudicotyledons</taxon>
        <taxon>Gunneridae</taxon>
        <taxon>Pentapetalae</taxon>
        <taxon>rosids</taxon>
        <taxon>fabids</taxon>
        <taxon>Fabales</taxon>
        <taxon>Fabaceae</taxon>
        <taxon>Papilionoideae</taxon>
        <taxon>50 kb inversion clade</taxon>
        <taxon>NPAAA clade</taxon>
        <taxon>indigoferoid/millettioid clade</taxon>
        <taxon>Phaseoleae</taxon>
        <taxon>Flemingia</taxon>
    </lineage>
</organism>
<reference evidence="8 9" key="1">
    <citation type="submission" date="2024-08" db="EMBL/GenBank/DDBJ databases">
        <title>Insights into the chromosomal genome structure of Flemingia macrophylla.</title>
        <authorList>
            <person name="Ding Y."/>
            <person name="Zhao Y."/>
            <person name="Bi W."/>
            <person name="Wu M."/>
            <person name="Zhao G."/>
            <person name="Gong Y."/>
            <person name="Li W."/>
            <person name="Zhang P."/>
        </authorList>
    </citation>
    <scope>NUCLEOTIDE SEQUENCE [LARGE SCALE GENOMIC DNA]</scope>
    <source>
        <strain evidence="8">DYQJB</strain>
        <tissue evidence="8">Leaf</tissue>
    </source>
</reference>
<keyword evidence="5" id="KW-0175">Coiled coil</keyword>
<name>A0ABD1NB42_9FABA</name>
<gene>
    <name evidence="8" type="ORF">Fmac_006621</name>
</gene>
<dbReference type="PROSITE" id="PS51775">
    <property type="entry name" value="GTD_BINDING"/>
    <property type="match status" value="1"/>
</dbReference>
<dbReference type="AlphaFoldDB" id="A0ABD1NB42"/>
<evidence type="ECO:0000259" key="7">
    <source>
        <dbReference type="PROSITE" id="PS51775"/>
    </source>
</evidence>
<evidence type="ECO:0000256" key="6">
    <source>
        <dbReference type="SAM" id="Phobius"/>
    </source>
</evidence>